<evidence type="ECO:0000313" key="2">
    <source>
        <dbReference type="Proteomes" id="UP000293568"/>
    </source>
</evidence>
<dbReference type="KEGG" id="pprt:ET464_18105"/>
<accession>A0A4P6EY41</accession>
<sequence length="570" mass="64968">MLSYESRRKEVIRQAAEAAWRMPLFESGLWVHQDIRDNFYYASYLFAAAADHTITCSFDRQQAADLAARVLHEVLSLQQREADKPLYGHWPLSLGDQPRKAKPHPLPVELMGSLMAYFRWKYGERMEPQLAAAFDEALRHVYLGRFYDVEMKEFNHHEAKYTAAKLIFGHWFGDQKLMTDGHACLRQTICHNREHGMTEYGALPWFWHWVQAYTAALELAADMPGTANTANMQGTSDILDDLREMLDGLWRERSYYYLKGTWVGPHSRAWPHDIPRDSNVLMDYVQFGGFPLPESMPRTEYAGFLFYKAPEDAVQTALDRTKPVQVKRKAKRTGEGFKGALAYKYVYITENYAAGGVWERFDEFDNEQQRWDFTFPLADGSEHVNQAYFFRPGAKNGIADARHQGNSEVLFHQNTIIAWYEAADGEEKKPVTGVLPLAEWILHPAAMYGCVQGVYMAIWLNRDGYQFERLEDRCVVVIESDSASAGGEVQPLKPAAVVVEAMAAEDAAKLGISGLEAFVRHMERQVPDFQDYAVEHTTSRGDRLQLAIQADGGINRQINGAAIAFEDYIV</sequence>
<reference evidence="1 2" key="1">
    <citation type="submission" date="2019-01" db="EMBL/GenBank/DDBJ databases">
        <title>Genome sequencing of strain FW100M-2.</title>
        <authorList>
            <person name="Heo J."/>
            <person name="Kim S.-J."/>
            <person name="Kim J.-S."/>
            <person name="Hong S.-B."/>
            <person name="Kwon S.-W."/>
        </authorList>
    </citation>
    <scope>NUCLEOTIDE SEQUENCE [LARGE SCALE GENOMIC DNA]</scope>
    <source>
        <strain evidence="1 2">FW100M-2</strain>
    </source>
</reference>
<organism evidence="1 2">
    <name type="scientific">Paenibacillus protaetiae</name>
    <dbReference type="NCBI Taxonomy" id="2509456"/>
    <lineage>
        <taxon>Bacteria</taxon>
        <taxon>Bacillati</taxon>
        <taxon>Bacillota</taxon>
        <taxon>Bacilli</taxon>
        <taxon>Bacillales</taxon>
        <taxon>Paenibacillaceae</taxon>
        <taxon>Paenibacillus</taxon>
    </lineage>
</organism>
<proteinExistence type="predicted"/>
<name>A0A4P6EY41_9BACL</name>
<dbReference type="OrthoDB" id="2756463at2"/>
<dbReference type="RefSeq" id="WP_129443354.1">
    <property type="nucleotide sequence ID" value="NZ_CP035492.1"/>
</dbReference>
<protein>
    <submittedName>
        <fullName evidence="1">Uncharacterized protein</fullName>
    </submittedName>
</protein>
<evidence type="ECO:0000313" key="1">
    <source>
        <dbReference type="EMBL" id="QAY68002.1"/>
    </source>
</evidence>
<dbReference type="AlphaFoldDB" id="A0A4P6EY41"/>
<dbReference type="EMBL" id="CP035492">
    <property type="protein sequence ID" value="QAY68002.1"/>
    <property type="molecule type" value="Genomic_DNA"/>
</dbReference>
<keyword evidence="2" id="KW-1185">Reference proteome</keyword>
<dbReference type="Proteomes" id="UP000293568">
    <property type="component" value="Chromosome"/>
</dbReference>
<gene>
    <name evidence="1" type="ORF">ET464_18105</name>
</gene>